<sequence length="368" mass="40696">MNPPQHNRLLHRPAQYAAYNMRVVQEERPTFDASHAHYAQYNPQAEAYPLYGDAFTLATYVQVPTSMRNSHRPSPLHDDNVVSPTPADVNASLYSATVAADSYITPPSSTESLTPTQNPEPEDDSTVVAVSTAFHPQAHPHLPPTDIILSASDGVLFYAHSSTILTACPKAFSTYIGGNLNDPKFRDQLIQLDAPSQELNVILHMLYGTSCAAHSPSLETLINAVDRMPSYSMVPEEHIVPSSHLHNLLLSYAPLHPLELYTLAASHNLEPLAVKTSSHLLSYSLQTITDEQAERIGAVYLKKLMVLHFGRFTALKNILLQPPHPHPPTKECDFIQQRKLTRAWALVSAYLAWDARPGTPQQGFDCLS</sequence>
<feature type="compositionally biased region" description="Low complexity" evidence="1">
    <location>
        <begin position="105"/>
        <end position="116"/>
    </location>
</feature>
<evidence type="ECO:0000313" key="2">
    <source>
        <dbReference type="EMBL" id="CAA7263836.1"/>
    </source>
</evidence>
<organism evidence="2 3">
    <name type="scientific">Cyclocybe aegerita</name>
    <name type="common">Black poplar mushroom</name>
    <name type="synonym">Agrocybe aegerita</name>
    <dbReference type="NCBI Taxonomy" id="1973307"/>
    <lineage>
        <taxon>Eukaryota</taxon>
        <taxon>Fungi</taxon>
        <taxon>Dikarya</taxon>
        <taxon>Basidiomycota</taxon>
        <taxon>Agaricomycotina</taxon>
        <taxon>Agaricomycetes</taxon>
        <taxon>Agaricomycetidae</taxon>
        <taxon>Agaricales</taxon>
        <taxon>Agaricineae</taxon>
        <taxon>Bolbitiaceae</taxon>
        <taxon>Cyclocybe</taxon>
    </lineage>
</organism>
<evidence type="ECO:0008006" key="4">
    <source>
        <dbReference type="Google" id="ProtNLM"/>
    </source>
</evidence>
<dbReference type="AlphaFoldDB" id="A0A8S0WBB4"/>
<dbReference type="Proteomes" id="UP000467700">
    <property type="component" value="Unassembled WGS sequence"/>
</dbReference>
<evidence type="ECO:0000256" key="1">
    <source>
        <dbReference type="SAM" id="MobiDB-lite"/>
    </source>
</evidence>
<name>A0A8S0WBB4_CYCAE</name>
<dbReference type="OrthoDB" id="3265815at2759"/>
<gene>
    <name evidence="2" type="ORF">AAE3_LOCUS6091</name>
</gene>
<accession>A0A8S0WBB4</accession>
<dbReference type="EMBL" id="CACVBS010000041">
    <property type="protein sequence ID" value="CAA7263836.1"/>
    <property type="molecule type" value="Genomic_DNA"/>
</dbReference>
<comment type="caution">
    <text evidence="2">The sequence shown here is derived from an EMBL/GenBank/DDBJ whole genome shotgun (WGS) entry which is preliminary data.</text>
</comment>
<keyword evidence="3" id="KW-1185">Reference proteome</keyword>
<evidence type="ECO:0000313" key="3">
    <source>
        <dbReference type="Proteomes" id="UP000467700"/>
    </source>
</evidence>
<protein>
    <recommendedName>
        <fullName evidence="4">BTB domain-containing protein</fullName>
    </recommendedName>
</protein>
<proteinExistence type="predicted"/>
<reference evidence="2 3" key="1">
    <citation type="submission" date="2020-01" db="EMBL/GenBank/DDBJ databases">
        <authorList>
            <person name="Gupta K D."/>
        </authorList>
    </citation>
    <scope>NUCLEOTIDE SEQUENCE [LARGE SCALE GENOMIC DNA]</scope>
</reference>
<feature type="region of interest" description="Disordered" evidence="1">
    <location>
        <begin position="105"/>
        <end position="125"/>
    </location>
</feature>